<dbReference type="PANTHER" id="PTHR17901">
    <property type="entry name" value="MAGNESIUM-DEPENDENT PHOSPHATASE 1 MDP1"/>
    <property type="match status" value="1"/>
</dbReference>
<dbReference type="InterPro" id="IPR036412">
    <property type="entry name" value="HAD-like_sf"/>
</dbReference>
<dbReference type="InterPro" id="IPR023214">
    <property type="entry name" value="HAD_sf"/>
</dbReference>
<evidence type="ECO:0000313" key="2">
    <source>
        <dbReference type="EMBL" id="KAH6685831.1"/>
    </source>
</evidence>
<evidence type="ECO:0000256" key="1">
    <source>
        <dbReference type="SAM" id="MobiDB-lite"/>
    </source>
</evidence>
<dbReference type="OrthoDB" id="2865258at2759"/>
<proteinExistence type="predicted"/>
<dbReference type="SUPFAM" id="SSF56784">
    <property type="entry name" value="HAD-like"/>
    <property type="match status" value="1"/>
</dbReference>
<reference evidence="2" key="1">
    <citation type="journal article" date="2021" name="Nat. Commun.">
        <title>Genetic determinants of endophytism in the Arabidopsis root mycobiome.</title>
        <authorList>
            <person name="Mesny F."/>
            <person name="Miyauchi S."/>
            <person name="Thiergart T."/>
            <person name="Pickel B."/>
            <person name="Atanasova L."/>
            <person name="Karlsson M."/>
            <person name="Huettel B."/>
            <person name="Barry K.W."/>
            <person name="Haridas S."/>
            <person name="Chen C."/>
            <person name="Bauer D."/>
            <person name="Andreopoulos W."/>
            <person name="Pangilinan J."/>
            <person name="LaButti K."/>
            <person name="Riley R."/>
            <person name="Lipzen A."/>
            <person name="Clum A."/>
            <person name="Drula E."/>
            <person name="Henrissat B."/>
            <person name="Kohler A."/>
            <person name="Grigoriev I.V."/>
            <person name="Martin F.M."/>
            <person name="Hacquard S."/>
        </authorList>
    </citation>
    <scope>NUCLEOTIDE SEQUENCE</scope>
    <source>
        <strain evidence="2">MPI-SDFR-AT-0117</strain>
    </source>
</reference>
<gene>
    <name evidence="2" type="ORF">F5X68DRAFT_209397</name>
</gene>
<accession>A0A9P9ABN2</accession>
<sequence length="229" mass="25475">MPKKLSKHPLGSTTTLASSSSAGPSSLPAILSDGLPLPALIVFDLDYTLWPFWIDTHVTAPLKPHPSHASATDRLGDSYTFYPDVPSILAGLPRFGVRLAVASRTHAPELARDLLRMLHISPLPEDEGAPPSKKKEKPRKAADFFDGGLEMYPSSKIRHFEAIGRRTGVPYTEMLFFDDESRNRDTEGLGVTMHLVRDGTSWSVIEQGIREWRRRRGHHEQNTGDERGD</sequence>
<keyword evidence="3" id="KW-1185">Reference proteome</keyword>
<dbReference type="PANTHER" id="PTHR17901:SF14">
    <property type="entry name" value="MAGNESIUM-DEPENDENT PHOSPHATASE 1"/>
    <property type="match status" value="1"/>
</dbReference>
<dbReference type="InterPro" id="IPR010033">
    <property type="entry name" value="HAD_SF_ppase_IIIC"/>
</dbReference>
<organism evidence="2 3">
    <name type="scientific">Plectosphaerella plurivora</name>
    <dbReference type="NCBI Taxonomy" id="936078"/>
    <lineage>
        <taxon>Eukaryota</taxon>
        <taxon>Fungi</taxon>
        <taxon>Dikarya</taxon>
        <taxon>Ascomycota</taxon>
        <taxon>Pezizomycotina</taxon>
        <taxon>Sordariomycetes</taxon>
        <taxon>Hypocreomycetidae</taxon>
        <taxon>Glomerellales</taxon>
        <taxon>Plectosphaerellaceae</taxon>
        <taxon>Plectosphaerella</taxon>
    </lineage>
</organism>
<dbReference type="Gene3D" id="3.40.50.1000">
    <property type="entry name" value="HAD superfamily/HAD-like"/>
    <property type="match status" value="1"/>
</dbReference>
<protein>
    <submittedName>
        <fullName evidence="2">Magnesium-dependent phosphatase</fullName>
    </submittedName>
</protein>
<dbReference type="NCBIfam" id="TIGR01681">
    <property type="entry name" value="HAD-SF-IIIC"/>
    <property type="match status" value="1"/>
</dbReference>
<dbReference type="Proteomes" id="UP000770015">
    <property type="component" value="Unassembled WGS sequence"/>
</dbReference>
<name>A0A9P9ABN2_9PEZI</name>
<dbReference type="SFLD" id="SFLDG01131">
    <property type="entry name" value="C1.5.2:_MDP_Like"/>
    <property type="match status" value="1"/>
</dbReference>
<dbReference type="InterPro" id="IPR010036">
    <property type="entry name" value="MDP_1_eu_arc"/>
</dbReference>
<dbReference type="AlphaFoldDB" id="A0A9P9ABN2"/>
<dbReference type="FunFam" id="3.40.50.1000:FF:000155">
    <property type="entry name" value="Putative magnesium dependent phosphatase"/>
    <property type="match status" value="1"/>
</dbReference>
<dbReference type="Pfam" id="PF12689">
    <property type="entry name" value="Acid_PPase"/>
    <property type="match status" value="1"/>
</dbReference>
<comment type="caution">
    <text evidence="2">The sequence shown here is derived from an EMBL/GenBank/DDBJ whole genome shotgun (WGS) entry which is preliminary data.</text>
</comment>
<dbReference type="SFLD" id="SFLDG01129">
    <property type="entry name" value="C1.5:_HAD__Beta-PGM__Phosphata"/>
    <property type="match status" value="1"/>
</dbReference>
<dbReference type="EMBL" id="JAGSXJ010000014">
    <property type="protein sequence ID" value="KAH6685831.1"/>
    <property type="molecule type" value="Genomic_DNA"/>
</dbReference>
<dbReference type="GO" id="GO:0003993">
    <property type="term" value="F:acid phosphatase activity"/>
    <property type="evidence" value="ECO:0007669"/>
    <property type="project" value="TreeGrafter"/>
</dbReference>
<dbReference type="NCBIfam" id="TIGR01685">
    <property type="entry name" value="MDP-1"/>
    <property type="match status" value="1"/>
</dbReference>
<feature type="compositionally biased region" description="Low complexity" evidence="1">
    <location>
        <begin position="9"/>
        <end position="23"/>
    </location>
</feature>
<feature type="region of interest" description="Disordered" evidence="1">
    <location>
        <begin position="1"/>
        <end position="23"/>
    </location>
</feature>
<dbReference type="SFLD" id="SFLDS00003">
    <property type="entry name" value="Haloacid_Dehalogenase"/>
    <property type="match status" value="1"/>
</dbReference>
<evidence type="ECO:0000313" key="3">
    <source>
        <dbReference type="Proteomes" id="UP000770015"/>
    </source>
</evidence>